<dbReference type="InterPro" id="IPR005823">
    <property type="entry name" value="Ribosomal_uL13_bac-type"/>
</dbReference>
<dbReference type="AlphaFoldDB" id="A0A0A2G4W6"/>
<sequence>MNTLSYKTVSANKATAAKEWVLVDAEGQTLGRLCSKIAKLLRGKYKPSFTPHVDCGDNVIVINAEKIMLTGKKWDDRVYLKYSGFPGGQREFSPRDLQKKGSDRLFRKVVKGMLPKNKLGDKLLGNLYVYEGTEHKHEAQQPRLIDINTLK</sequence>
<dbReference type="HAMAP" id="MF_01366">
    <property type="entry name" value="Ribosomal_uL13"/>
    <property type="match status" value="1"/>
</dbReference>
<evidence type="ECO:0000313" key="6">
    <source>
        <dbReference type="Proteomes" id="UP000030134"/>
    </source>
</evidence>
<dbReference type="Proteomes" id="UP000030134">
    <property type="component" value="Unassembled WGS sequence"/>
</dbReference>
<keyword evidence="3 4" id="KW-0687">Ribonucleoprotein</keyword>
<dbReference type="RefSeq" id="WP_025843418.1">
    <property type="nucleotide sequence ID" value="NZ_JQZW01000013.1"/>
</dbReference>
<dbReference type="PANTHER" id="PTHR11545:SF2">
    <property type="entry name" value="LARGE RIBOSOMAL SUBUNIT PROTEIN UL13M"/>
    <property type="match status" value="1"/>
</dbReference>
<evidence type="ECO:0000256" key="3">
    <source>
        <dbReference type="ARBA" id="ARBA00023274"/>
    </source>
</evidence>
<proteinExistence type="inferred from homology"/>
<dbReference type="OrthoDB" id="9801330at2"/>
<keyword evidence="2 4" id="KW-0689">Ribosomal protein</keyword>
<gene>
    <name evidence="4" type="primary">rplM</name>
    <name evidence="5" type="ORF">HQ36_07380</name>
</gene>
<dbReference type="eggNOG" id="COG0102">
    <property type="taxonomic scope" value="Bacteria"/>
</dbReference>
<comment type="similarity">
    <text evidence="1 4">Belongs to the universal ribosomal protein uL13 family.</text>
</comment>
<organism evidence="5 6">
    <name type="scientific">Porphyromonas gingivicanis</name>
    <dbReference type="NCBI Taxonomy" id="266762"/>
    <lineage>
        <taxon>Bacteria</taxon>
        <taxon>Pseudomonadati</taxon>
        <taxon>Bacteroidota</taxon>
        <taxon>Bacteroidia</taxon>
        <taxon>Bacteroidales</taxon>
        <taxon>Porphyromonadaceae</taxon>
        <taxon>Porphyromonas</taxon>
    </lineage>
</organism>
<dbReference type="SUPFAM" id="SSF52161">
    <property type="entry name" value="Ribosomal protein L13"/>
    <property type="match status" value="1"/>
</dbReference>
<dbReference type="GO" id="GO:0006412">
    <property type="term" value="P:translation"/>
    <property type="evidence" value="ECO:0007669"/>
    <property type="project" value="UniProtKB-UniRule"/>
</dbReference>
<reference evidence="5 6" key="1">
    <citation type="submission" date="2014-08" db="EMBL/GenBank/DDBJ databases">
        <title>Porphyromonas gingivicanis strain:COT-022_OH1391 Genome sequencing.</title>
        <authorList>
            <person name="Wallis C."/>
            <person name="Deusch O."/>
            <person name="O'Flynn C."/>
            <person name="Davis I."/>
            <person name="Jospin G."/>
            <person name="Darling A.E."/>
            <person name="Coil D.A."/>
            <person name="Alexiev A."/>
            <person name="Horsfall A."/>
            <person name="Kirkwood N."/>
            <person name="Harris S."/>
            <person name="Eisen J.A."/>
        </authorList>
    </citation>
    <scope>NUCLEOTIDE SEQUENCE [LARGE SCALE GENOMIC DNA]</scope>
    <source>
        <strain evidence="6">COT-022 OH1391</strain>
    </source>
</reference>
<evidence type="ECO:0000256" key="1">
    <source>
        <dbReference type="ARBA" id="ARBA00006227"/>
    </source>
</evidence>
<evidence type="ECO:0000256" key="4">
    <source>
        <dbReference type="HAMAP-Rule" id="MF_01366"/>
    </source>
</evidence>
<protein>
    <recommendedName>
        <fullName evidence="4">Large ribosomal subunit protein uL13</fullName>
    </recommendedName>
</protein>
<comment type="caution">
    <text evidence="5">The sequence shown here is derived from an EMBL/GenBank/DDBJ whole genome shotgun (WGS) entry which is preliminary data.</text>
</comment>
<dbReference type="InterPro" id="IPR036899">
    <property type="entry name" value="Ribosomal_uL13_sf"/>
</dbReference>
<name>A0A0A2G4W6_9PORP</name>
<dbReference type="InterPro" id="IPR005822">
    <property type="entry name" value="Ribosomal_uL13"/>
</dbReference>
<accession>A0A0A2G4W6</accession>
<comment type="function">
    <text evidence="4">This protein is one of the early assembly proteins of the 50S ribosomal subunit, although it is not seen to bind rRNA by itself. It is important during the early stages of 50S assembly.</text>
</comment>
<evidence type="ECO:0000313" key="5">
    <source>
        <dbReference type="EMBL" id="KGN97370.1"/>
    </source>
</evidence>
<comment type="subunit">
    <text evidence="4">Part of the 50S ribosomal subunit.</text>
</comment>
<dbReference type="PIRSF" id="PIRSF002181">
    <property type="entry name" value="Ribosomal_L13"/>
    <property type="match status" value="1"/>
</dbReference>
<dbReference type="PANTHER" id="PTHR11545">
    <property type="entry name" value="RIBOSOMAL PROTEIN L13"/>
    <property type="match status" value="1"/>
</dbReference>
<dbReference type="NCBIfam" id="TIGR01066">
    <property type="entry name" value="rplM_bact"/>
    <property type="match status" value="1"/>
</dbReference>
<dbReference type="GO" id="GO:0003735">
    <property type="term" value="F:structural constituent of ribosome"/>
    <property type="evidence" value="ECO:0007669"/>
    <property type="project" value="InterPro"/>
</dbReference>
<dbReference type="CDD" id="cd00392">
    <property type="entry name" value="Ribosomal_L13"/>
    <property type="match status" value="1"/>
</dbReference>
<dbReference type="EMBL" id="JQZW01000013">
    <property type="protein sequence ID" value="KGN97370.1"/>
    <property type="molecule type" value="Genomic_DNA"/>
</dbReference>
<dbReference type="GO" id="GO:0017148">
    <property type="term" value="P:negative regulation of translation"/>
    <property type="evidence" value="ECO:0007669"/>
    <property type="project" value="TreeGrafter"/>
</dbReference>
<evidence type="ECO:0000256" key="2">
    <source>
        <dbReference type="ARBA" id="ARBA00022980"/>
    </source>
</evidence>
<dbReference type="STRING" id="266762.HQ36_07380"/>
<keyword evidence="6" id="KW-1185">Reference proteome</keyword>
<dbReference type="Gene3D" id="3.90.1180.10">
    <property type="entry name" value="Ribosomal protein L13"/>
    <property type="match status" value="1"/>
</dbReference>
<dbReference type="GO" id="GO:0022625">
    <property type="term" value="C:cytosolic large ribosomal subunit"/>
    <property type="evidence" value="ECO:0007669"/>
    <property type="project" value="TreeGrafter"/>
</dbReference>
<dbReference type="GO" id="GO:0003729">
    <property type="term" value="F:mRNA binding"/>
    <property type="evidence" value="ECO:0007669"/>
    <property type="project" value="TreeGrafter"/>
</dbReference>
<dbReference type="Pfam" id="PF00572">
    <property type="entry name" value="Ribosomal_L13"/>
    <property type="match status" value="1"/>
</dbReference>